<evidence type="ECO:0000259" key="14">
    <source>
        <dbReference type="Pfam" id="PF22776"/>
    </source>
</evidence>
<dbReference type="InterPro" id="IPR023051">
    <property type="entry name" value="Kup"/>
</dbReference>
<evidence type="ECO:0000256" key="11">
    <source>
        <dbReference type="ARBA" id="ARBA00023136"/>
    </source>
</evidence>
<keyword evidence="10 12" id="KW-0406">Ion transport</keyword>
<evidence type="ECO:0000256" key="4">
    <source>
        <dbReference type="ARBA" id="ARBA00022475"/>
    </source>
</evidence>
<feature type="transmembrane region" description="Helical" evidence="12">
    <location>
        <begin position="229"/>
        <end position="251"/>
    </location>
</feature>
<organism evidence="15 16">
    <name type="scientific">Nostocoides australiense Ben110</name>
    <dbReference type="NCBI Taxonomy" id="1193182"/>
    <lineage>
        <taxon>Bacteria</taxon>
        <taxon>Bacillati</taxon>
        <taxon>Actinomycetota</taxon>
        <taxon>Actinomycetes</taxon>
        <taxon>Micrococcales</taxon>
        <taxon>Intrasporangiaceae</taxon>
        <taxon>Nostocoides</taxon>
    </lineage>
</organism>
<evidence type="ECO:0000313" key="16">
    <source>
        <dbReference type="Proteomes" id="UP000035763"/>
    </source>
</evidence>
<feature type="domain" description="K+ potassium transporter integral membrane" evidence="13">
    <location>
        <begin position="29"/>
        <end position="471"/>
    </location>
</feature>
<comment type="subcellular location">
    <subcellularLocation>
        <location evidence="12">Cell membrane</location>
        <topology evidence="12">Multi-pass membrane protein</topology>
    </subcellularLocation>
    <subcellularLocation>
        <location evidence="1">Membrane</location>
        <topology evidence="1">Multi-pass membrane protein</topology>
    </subcellularLocation>
</comment>
<dbReference type="OrthoDB" id="9805577at2"/>
<keyword evidence="4 12" id="KW-1003">Cell membrane</keyword>
<evidence type="ECO:0000256" key="10">
    <source>
        <dbReference type="ARBA" id="ARBA00023065"/>
    </source>
</evidence>
<gene>
    <name evidence="12 15" type="primary">kup</name>
    <name evidence="15" type="ORF">BN11_1200019</name>
</gene>
<dbReference type="STRING" id="1193182.BN11_1200019"/>
<dbReference type="Pfam" id="PF02705">
    <property type="entry name" value="K_trans"/>
    <property type="match status" value="1"/>
</dbReference>
<reference evidence="15 16" key="1">
    <citation type="journal article" date="2013" name="ISME J.">
        <title>A metabolic model for members of the genus Tetrasphaera involved in enhanced biological phosphorus removal.</title>
        <authorList>
            <person name="Kristiansen R."/>
            <person name="Nguyen H.T.T."/>
            <person name="Saunders A.M."/>
            <person name="Nielsen J.L."/>
            <person name="Wimmer R."/>
            <person name="Le V.Q."/>
            <person name="McIlroy S.J."/>
            <person name="Petrovski S."/>
            <person name="Seviour R.J."/>
            <person name="Calteau A."/>
            <person name="Nielsen K.L."/>
            <person name="Nielsen P.H."/>
        </authorList>
    </citation>
    <scope>NUCLEOTIDE SEQUENCE [LARGE SCALE GENOMIC DNA]</scope>
    <source>
        <strain evidence="15 16">Ben110</strain>
    </source>
</reference>
<feature type="transmembrane region" description="Helical" evidence="12">
    <location>
        <begin position="26"/>
        <end position="46"/>
    </location>
</feature>
<protein>
    <recommendedName>
        <fullName evidence="12">Probable potassium transport system protein Kup</fullName>
    </recommendedName>
</protein>
<evidence type="ECO:0000256" key="6">
    <source>
        <dbReference type="ARBA" id="ARBA00022692"/>
    </source>
</evidence>
<comment type="caution">
    <text evidence="15">The sequence shown here is derived from an EMBL/GenBank/DDBJ whole genome shotgun (WGS) entry which is preliminary data.</text>
</comment>
<keyword evidence="11 12" id="KW-0472">Membrane</keyword>
<dbReference type="GO" id="GO:0015079">
    <property type="term" value="F:potassium ion transmembrane transporter activity"/>
    <property type="evidence" value="ECO:0007669"/>
    <property type="project" value="UniProtKB-UniRule"/>
</dbReference>
<dbReference type="InterPro" id="IPR003855">
    <property type="entry name" value="K+_transporter"/>
</dbReference>
<feature type="transmembrane region" description="Helical" evidence="12">
    <location>
        <begin position="415"/>
        <end position="435"/>
    </location>
</feature>
<feature type="transmembrane region" description="Helical" evidence="12">
    <location>
        <begin position="300"/>
        <end position="324"/>
    </location>
</feature>
<evidence type="ECO:0000259" key="13">
    <source>
        <dbReference type="Pfam" id="PF02705"/>
    </source>
</evidence>
<dbReference type="Pfam" id="PF22776">
    <property type="entry name" value="K_trans_C"/>
    <property type="match status" value="1"/>
</dbReference>
<keyword evidence="9 12" id="KW-1133">Transmembrane helix</keyword>
<feature type="transmembrane region" description="Helical" evidence="12">
    <location>
        <begin position="66"/>
        <end position="83"/>
    </location>
</feature>
<evidence type="ECO:0000256" key="5">
    <source>
        <dbReference type="ARBA" id="ARBA00022538"/>
    </source>
</evidence>
<feature type="domain" description="K+ potassium transporter C-terminal" evidence="14">
    <location>
        <begin position="492"/>
        <end position="642"/>
    </location>
</feature>
<dbReference type="RefSeq" id="WP_048696916.1">
    <property type="nucleotide sequence ID" value="NZ_HG764815.1"/>
</dbReference>
<evidence type="ECO:0000256" key="9">
    <source>
        <dbReference type="ARBA" id="ARBA00022989"/>
    </source>
</evidence>
<evidence type="ECO:0000256" key="7">
    <source>
        <dbReference type="ARBA" id="ARBA00022847"/>
    </source>
</evidence>
<dbReference type="InterPro" id="IPR053952">
    <property type="entry name" value="K_trans_C"/>
</dbReference>
<dbReference type="EMBL" id="CAJA01000025">
    <property type="protein sequence ID" value="CCH71941.1"/>
    <property type="molecule type" value="Genomic_DNA"/>
</dbReference>
<keyword evidence="8 12" id="KW-0630">Potassium</keyword>
<sequence length="643" mass="69469">MTDVATPSSTASAPEAGDHHPGGATWALVLAALGVVFGDIGTSPLYAMQTVFTLDAGLVHPNSANVYGVISMVFWSITLIVSIKQLMFILKADNDGEGGILSLAYLTRHFVPPSSKRFGLVMILGVIGASLFFGDSLITPAISVLSAVEGLKVSAPGLEHDILPIGVGIITALFAVQRFGTHLVGRFFGPVMVLWFLTLAALGIPHILADPHVLGALSPHHAVEFAFRHPFIAFIAMGAVVLSVTGAEALYADMGHFGRVPIVRAWFILVFPCLTINYLGQAQGILHHPETATSPFFHLAPAWLSMPLVVLATLATIIASQAVISGAYSVARQAERLGYLPRLTVRHTSEHGGQIYIPAVNWLLFAGVLLLMLTFRASEKLATAYGVAVTLDLMLTTTLFCVYAAARHKWAPWRIALFALAFGVLEVNFFAGNAAKVLHGGWLPLLVAATLVLVMMTWRRGTTLVTARRTKLEGPLLPFLDVLHGEGLAKVPGTAFFLHPTAETTPLALRENADFTKVLHERVVIVSSRIRNQPHIPDEQRVVIDDLGDPYDHISHVTLSFGFQDEPDIPAALALAIEQGLDANLEDPVYFLSKITIHRSDRPGMAGWRKRMFVGMAHNAASPVDYFNLPIGRTVVMGAQVRF</sequence>
<accession>W6JTY6</accession>
<dbReference type="PANTHER" id="PTHR30540">
    <property type="entry name" value="OSMOTIC STRESS POTASSIUM TRANSPORTER"/>
    <property type="match status" value="1"/>
</dbReference>
<dbReference type="GO" id="GO:0015293">
    <property type="term" value="F:symporter activity"/>
    <property type="evidence" value="ECO:0007669"/>
    <property type="project" value="UniProtKB-UniRule"/>
</dbReference>
<name>W6JTY6_9MICO</name>
<proteinExistence type="inferred from homology"/>
<dbReference type="PANTHER" id="PTHR30540:SF79">
    <property type="entry name" value="LOW AFFINITY POTASSIUM TRANSPORT SYSTEM PROTEIN KUP"/>
    <property type="match status" value="1"/>
</dbReference>
<feature type="transmembrane region" description="Helical" evidence="12">
    <location>
        <begin position="381"/>
        <end position="403"/>
    </location>
</feature>
<feature type="transmembrane region" description="Helical" evidence="12">
    <location>
        <begin position="263"/>
        <end position="280"/>
    </location>
</feature>
<keyword evidence="7 12" id="KW-0769">Symport</keyword>
<evidence type="ECO:0000256" key="2">
    <source>
        <dbReference type="ARBA" id="ARBA00007019"/>
    </source>
</evidence>
<keyword evidence="6 12" id="KW-0812">Transmembrane</keyword>
<evidence type="ECO:0000256" key="1">
    <source>
        <dbReference type="ARBA" id="ARBA00004141"/>
    </source>
</evidence>
<evidence type="ECO:0000256" key="12">
    <source>
        <dbReference type="HAMAP-Rule" id="MF_01522"/>
    </source>
</evidence>
<feature type="transmembrane region" description="Helical" evidence="12">
    <location>
        <begin position="118"/>
        <end position="142"/>
    </location>
</feature>
<keyword evidence="16" id="KW-1185">Reference proteome</keyword>
<dbReference type="AlphaFoldDB" id="W6JTY6"/>
<evidence type="ECO:0000313" key="15">
    <source>
        <dbReference type="EMBL" id="CCH71941.1"/>
    </source>
</evidence>
<dbReference type="GO" id="GO:0005886">
    <property type="term" value="C:plasma membrane"/>
    <property type="evidence" value="ECO:0007669"/>
    <property type="project" value="UniProtKB-SubCell"/>
</dbReference>
<evidence type="ECO:0000256" key="8">
    <source>
        <dbReference type="ARBA" id="ARBA00022958"/>
    </source>
</evidence>
<keyword evidence="5 12" id="KW-0633">Potassium transport</keyword>
<feature type="transmembrane region" description="Helical" evidence="12">
    <location>
        <begin position="355"/>
        <end position="375"/>
    </location>
</feature>
<comment type="similarity">
    <text evidence="2 12">Belongs to the HAK/KUP transporter (TC 2.A.72) family.</text>
</comment>
<feature type="transmembrane region" description="Helical" evidence="12">
    <location>
        <begin position="162"/>
        <end position="180"/>
    </location>
</feature>
<evidence type="ECO:0000256" key="3">
    <source>
        <dbReference type="ARBA" id="ARBA00022448"/>
    </source>
</evidence>
<dbReference type="InterPro" id="IPR053951">
    <property type="entry name" value="K_trans_N"/>
</dbReference>
<feature type="transmembrane region" description="Helical" evidence="12">
    <location>
        <begin position="441"/>
        <end position="458"/>
    </location>
</feature>
<dbReference type="Proteomes" id="UP000035763">
    <property type="component" value="Unassembled WGS sequence"/>
</dbReference>
<dbReference type="HAMAP" id="MF_01522">
    <property type="entry name" value="Kup"/>
    <property type="match status" value="1"/>
</dbReference>
<keyword evidence="3 12" id="KW-0813">Transport</keyword>
<comment type="function">
    <text evidence="12">Transport of potassium into the cell. Likely operates as a K(+):H(+) symporter.</text>
</comment>
<comment type="catalytic activity">
    <reaction evidence="12">
        <text>K(+)(in) + H(+)(in) = K(+)(out) + H(+)(out)</text>
        <dbReference type="Rhea" id="RHEA:28490"/>
        <dbReference type="ChEBI" id="CHEBI:15378"/>
        <dbReference type="ChEBI" id="CHEBI:29103"/>
    </reaction>
</comment>
<feature type="transmembrane region" description="Helical" evidence="12">
    <location>
        <begin position="187"/>
        <end position="209"/>
    </location>
</feature>